<dbReference type="Pfam" id="PF00069">
    <property type="entry name" value="Pkinase"/>
    <property type="match status" value="1"/>
</dbReference>
<keyword evidence="4" id="KW-0418">Kinase</keyword>
<feature type="compositionally biased region" description="Polar residues" evidence="8">
    <location>
        <begin position="351"/>
        <end position="363"/>
    </location>
</feature>
<dbReference type="GeneTree" id="ENSGT00940000164472"/>
<evidence type="ECO:0000256" key="3">
    <source>
        <dbReference type="ARBA" id="ARBA00022741"/>
    </source>
</evidence>
<evidence type="ECO:0000256" key="1">
    <source>
        <dbReference type="ARBA" id="ARBA00022527"/>
    </source>
</evidence>
<dbReference type="SMART" id="SM00220">
    <property type="entry name" value="S_TKc"/>
    <property type="match status" value="1"/>
</dbReference>
<dbReference type="InterPro" id="IPR000719">
    <property type="entry name" value="Prot_kinase_dom"/>
</dbReference>
<keyword evidence="5 6" id="KW-0067">ATP-binding</keyword>
<dbReference type="Proteomes" id="UP000265160">
    <property type="component" value="Unplaced"/>
</dbReference>
<dbReference type="GO" id="GO:0004674">
    <property type="term" value="F:protein serine/threonine kinase activity"/>
    <property type="evidence" value="ECO:0007669"/>
    <property type="project" value="UniProtKB-KW"/>
</dbReference>
<dbReference type="Gene3D" id="1.10.510.10">
    <property type="entry name" value="Transferase(Phosphotransferase) domain 1"/>
    <property type="match status" value="1"/>
</dbReference>
<feature type="domain" description="Protein kinase" evidence="9">
    <location>
        <begin position="67"/>
        <end position="340"/>
    </location>
</feature>
<comment type="similarity">
    <text evidence="7">Belongs to the protein kinase superfamily.</text>
</comment>
<dbReference type="PROSITE" id="PS00107">
    <property type="entry name" value="PROTEIN_KINASE_ATP"/>
    <property type="match status" value="1"/>
</dbReference>
<feature type="binding site" evidence="6">
    <location>
        <position position="96"/>
    </location>
    <ligand>
        <name>ATP</name>
        <dbReference type="ChEBI" id="CHEBI:30616"/>
    </ligand>
</feature>
<organism evidence="10 11">
    <name type="scientific">Maylandia zebra</name>
    <name type="common">zebra mbuna</name>
    <dbReference type="NCBI Taxonomy" id="106582"/>
    <lineage>
        <taxon>Eukaryota</taxon>
        <taxon>Metazoa</taxon>
        <taxon>Chordata</taxon>
        <taxon>Craniata</taxon>
        <taxon>Vertebrata</taxon>
        <taxon>Euteleostomi</taxon>
        <taxon>Actinopterygii</taxon>
        <taxon>Neopterygii</taxon>
        <taxon>Teleostei</taxon>
        <taxon>Neoteleostei</taxon>
        <taxon>Acanthomorphata</taxon>
        <taxon>Ovalentaria</taxon>
        <taxon>Cichlomorphae</taxon>
        <taxon>Cichliformes</taxon>
        <taxon>Cichlidae</taxon>
        <taxon>African cichlids</taxon>
        <taxon>Pseudocrenilabrinae</taxon>
        <taxon>Haplochromini</taxon>
        <taxon>Maylandia</taxon>
        <taxon>Maylandia zebra complex</taxon>
    </lineage>
</organism>
<reference evidence="10" key="1">
    <citation type="submission" date="2025-08" db="UniProtKB">
        <authorList>
            <consortium name="Ensembl"/>
        </authorList>
    </citation>
    <scope>IDENTIFICATION</scope>
</reference>
<dbReference type="PROSITE" id="PS00108">
    <property type="entry name" value="PROTEIN_KINASE_ST"/>
    <property type="match status" value="1"/>
</dbReference>
<evidence type="ECO:0000256" key="8">
    <source>
        <dbReference type="SAM" id="MobiDB-lite"/>
    </source>
</evidence>
<dbReference type="PANTHER" id="PTHR24058">
    <property type="entry name" value="DUAL SPECIFICITY PROTEIN KINASE"/>
    <property type="match status" value="1"/>
</dbReference>
<dbReference type="GO" id="GO:0005634">
    <property type="term" value="C:nucleus"/>
    <property type="evidence" value="ECO:0007669"/>
    <property type="project" value="TreeGrafter"/>
</dbReference>
<dbReference type="PANTHER" id="PTHR24058:SF17">
    <property type="entry name" value="HOMEODOMAIN INTERACTING PROTEIN KINASE, ISOFORM D"/>
    <property type="match status" value="1"/>
</dbReference>
<reference evidence="10" key="2">
    <citation type="submission" date="2025-09" db="UniProtKB">
        <authorList>
            <consortium name="Ensembl"/>
        </authorList>
    </citation>
    <scope>IDENTIFICATION</scope>
</reference>
<dbReference type="Gene3D" id="3.30.200.20">
    <property type="entry name" value="Phosphorylase Kinase, domain 1"/>
    <property type="match status" value="1"/>
</dbReference>
<name>A0A3P9DHZ4_9CICH</name>
<dbReference type="InterPro" id="IPR050494">
    <property type="entry name" value="Ser_Thr_dual-spec_kinase"/>
</dbReference>
<evidence type="ECO:0000256" key="4">
    <source>
        <dbReference type="ARBA" id="ARBA00022777"/>
    </source>
</evidence>
<proteinExistence type="inferred from homology"/>
<evidence type="ECO:0000256" key="2">
    <source>
        <dbReference type="ARBA" id="ARBA00022679"/>
    </source>
</evidence>
<dbReference type="GO" id="GO:0005737">
    <property type="term" value="C:cytoplasm"/>
    <property type="evidence" value="ECO:0007669"/>
    <property type="project" value="TreeGrafter"/>
</dbReference>
<dbReference type="PROSITE" id="PS50011">
    <property type="entry name" value="PROTEIN_KINASE_DOM"/>
    <property type="match status" value="1"/>
</dbReference>
<dbReference type="InterPro" id="IPR011009">
    <property type="entry name" value="Kinase-like_dom_sf"/>
</dbReference>
<dbReference type="InterPro" id="IPR008271">
    <property type="entry name" value="Ser/Thr_kinase_AS"/>
</dbReference>
<keyword evidence="1 7" id="KW-0723">Serine/threonine-protein kinase</keyword>
<dbReference type="GO" id="GO:0004713">
    <property type="term" value="F:protein tyrosine kinase activity"/>
    <property type="evidence" value="ECO:0007669"/>
    <property type="project" value="TreeGrafter"/>
</dbReference>
<dbReference type="Ensembl" id="ENSMZET00005034988.1">
    <property type="protein sequence ID" value="ENSMZEP00005033802.1"/>
    <property type="gene ID" value="ENSMZEG00005025252.1"/>
</dbReference>
<evidence type="ECO:0000313" key="11">
    <source>
        <dbReference type="Proteomes" id="UP000265160"/>
    </source>
</evidence>
<protein>
    <recommendedName>
        <fullName evidence="9">Protein kinase domain-containing protein</fullName>
    </recommendedName>
</protein>
<dbReference type="InterPro" id="IPR017441">
    <property type="entry name" value="Protein_kinase_ATP_BS"/>
</dbReference>
<evidence type="ECO:0000259" key="9">
    <source>
        <dbReference type="PROSITE" id="PS50011"/>
    </source>
</evidence>
<dbReference type="SUPFAM" id="SSF56112">
    <property type="entry name" value="Protein kinase-like (PK-like)"/>
    <property type="match status" value="1"/>
</dbReference>
<dbReference type="GO" id="GO:0005524">
    <property type="term" value="F:ATP binding"/>
    <property type="evidence" value="ECO:0007669"/>
    <property type="project" value="UniProtKB-UniRule"/>
</dbReference>
<sequence length="399" mass="44860">MNSTGGELLVLSQQPSSWKSHGLQKFSCSFQNSVEFPQKGDINTSANPSASEDDLQITEGTILGDHHVVEAFLGEGGFGLVTRCRDTKNNKTVAIKVNKSDPEILLQAKLEIFILEQLRRLDPDRCNIVEWNDYFLDGQRICLNFELLDQSLWDYIGDRNNRGLPMRELRPILHQLANALFHLGSVGIVHADLKPGNIMVLNHSESPVKVKLIDFGLACPASAVIPGDRVGTIGYCAPEVMLGIPYHEAIDMWSLGLVAVELATGVPLYPGEDDYDVLKFIIETQGQLPDHLLESEQFQYETHYRSKETRYIKLKLIKEMLALDANLRITPSEVLKHPFFHPGLSRRTPCTDMNSTGGQNLTEPESELDDSSTKNHHRPALHLFFNSTKVHYLDSEKFR</sequence>
<keyword evidence="11" id="KW-1185">Reference proteome</keyword>
<accession>A0A3P9DHZ4</accession>
<keyword evidence="2" id="KW-0808">Transferase</keyword>
<evidence type="ECO:0000256" key="7">
    <source>
        <dbReference type="RuleBase" id="RU000304"/>
    </source>
</evidence>
<evidence type="ECO:0000313" key="10">
    <source>
        <dbReference type="Ensembl" id="ENSMZEP00005033802.1"/>
    </source>
</evidence>
<keyword evidence="3 6" id="KW-0547">Nucleotide-binding</keyword>
<evidence type="ECO:0000256" key="6">
    <source>
        <dbReference type="PROSITE-ProRule" id="PRU10141"/>
    </source>
</evidence>
<feature type="region of interest" description="Disordered" evidence="8">
    <location>
        <begin position="346"/>
        <end position="375"/>
    </location>
</feature>
<dbReference type="AlphaFoldDB" id="A0A3P9DHZ4"/>
<evidence type="ECO:0000256" key="5">
    <source>
        <dbReference type="ARBA" id="ARBA00022840"/>
    </source>
</evidence>